<name>A0ABD1UWC1_9LAMI</name>
<dbReference type="AlphaFoldDB" id="A0ABD1UWC1"/>
<dbReference type="Proteomes" id="UP001604277">
    <property type="component" value="Unassembled WGS sequence"/>
</dbReference>
<reference evidence="2" key="1">
    <citation type="submission" date="2024-07" db="EMBL/GenBank/DDBJ databases">
        <title>Two chromosome-level genome assemblies of Korean endemic species Abeliophyllum distichum and Forsythia ovata (Oleaceae).</title>
        <authorList>
            <person name="Jang H."/>
        </authorList>
    </citation>
    <scope>NUCLEOTIDE SEQUENCE [LARGE SCALE GENOMIC DNA]</scope>
</reference>
<comment type="caution">
    <text evidence="1">The sequence shown here is derived from an EMBL/GenBank/DDBJ whole genome shotgun (WGS) entry which is preliminary data.</text>
</comment>
<keyword evidence="2" id="KW-1185">Reference proteome</keyword>
<protein>
    <submittedName>
        <fullName evidence="1">Exocyst complex component EXO84C</fullName>
    </submittedName>
</protein>
<evidence type="ECO:0000313" key="2">
    <source>
        <dbReference type="Proteomes" id="UP001604277"/>
    </source>
</evidence>
<proteinExistence type="predicted"/>
<accession>A0ABD1UWC1</accession>
<dbReference type="EMBL" id="JBFOLJ010000006">
    <property type="protein sequence ID" value="KAL2529337.1"/>
    <property type="molecule type" value="Genomic_DNA"/>
</dbReference>
<evidence type="ECO:0000313" key="1">
    <source>
        <dbReference type="EMBL" id="KAL2529337.1"/>
    </source>
</evidence>
<sequence length="119" mass="13491">MPRYSAITRTSTVGRTVARGQTPEFRYGTQALTIPCKPPQSQASVKLLRKFLHFEITRYENDDSLQACETNDMVSTEVEDKRMQCLEHIDVLLAEHKIEEAIEAIDAEERSHPELKGSG</sequence>
<organism evidence="1 2">
    <name type="scientific">Forsythia ovata</name>
    <dbReference type="NCBI Taxonomy" id="205694"/>
    <lineage>
        <taxon>Eukaryota</taxon>
        <taxon>Viridiplantae</taxon>
        <taxon>Streptophyta</taxon>
        <taxon>Embryophyta</taxon>
        <taxon>Tracheophyta</taxon>
        <taxon>Spermatophyta</taxon>
        <taxon>Magnoliopsida</taxon>
        <taxon>eudicotyledons</taxon>
        <taxon>Gunneridae</taxon>
        <taxon>Pentapetalae</taxon>
        <taxon>asterids</taxon>
        <taxon>lamiids</taxon>
        <taxon>Lamiales</taxon>
        <taxon>Oleaceae</taxon>
        <taxon>Forsythieae</taxon>
        <taxon>Forsythia</taxon>
    </lineage>
</organism>
<gene>
    <name evidence="1" type="ORF">Fot_21938</name>
</gene>